<evidence type="ECO:0000256" key="9">
    <source>
        <dbReference type="ARBA" id="ARBA00023163"/>
    </source>
</evidence>
<evidence type="ECO:0000256" key="6">
    <source>
        <dbReference type="ARBA" id="ARBA00022723"/>
    </source>
</evidence>
<evidence type="ECO:0000256" key="10">
    <source>
        <dbReference type="ARBA" id="ARBA00023242"/>
    </source>
</evidence>
<dbReference type="Gene3D" id="3.30.1490.180">
    <property type="entry name" value="RNA polymerase ii"/>
    <property type="match status" value="1"/>
</dbReference>
<keyword evidence="8" id="KW-0460">Magnesium</keyword>
<dbReference type="Gene3D" id="2.40.40.20">
    <property type="match status" value="1"/>
</dbReference>
<dbReference type="Gene3D" id="1.10.150.390">
    <property type="match status" value="1"/>
</dbReference>
<feature type="region of interest" description="Disordered" evidence="12">
    <location>
        <begin position="248"/>
        <end position="288"/>
    </location>
</feature>
<dbReference type="GO" id="GO:0003677">
    <property type="term" value="F:DNA binding"/>
    <property type="evidence" value="ECO:0007669"/>
    <property type="project" value="InterPro"/>
</dbReference>
<evidence type="ECO:0000259" key="13">
    <source>
        <dbReference type="SMART" id="SM00663"/>
    </source>
</evidence>
<comment type="catalytic activity">
    <reaction evidence="11">
        <text>RNA(n) + a ribonucleoside 5'-triphosphate = RNA(n+1) + diphosphate</text>
        <dbReference type="Rhea" id="RHEA:21248"/>
        <dbReference type="Rhea" id="RHEA-COMP:14527"/>
        <dbReference type="Rhea" id="RHEA-COMP:17342"/>
        <dbReference type="ChEBI" id="CHEBI:33019"/>
        <dbReference type="ChEBI" id="CHEBI:61557"/>
        <dbReference type="ChEBI" id="CHEBI:140395"/>
        <dbReference type="EC" id="2.7.7.6"/>
    </reaction>
</comment>
<dbReference type="Pfam" id="PF00623">
    <property type="entry name" value="RNA_pol_Rpb1_2"/>
    <property type="match status" value="1"/>
</dbReference>
<reference evidence="14 15" key="1">
    <citation type="submission" date="2019-01" db="EMBL/GenBank/DDBJ databases">
        <title>Nuclear Genome Assembly of the Microalgal Biofuel strain Nannochloropsis salina CCMP1776.</title>
        <authorList>
            <person name="Hovde B."/>
        </authorList>
    </citation>
    <scope>NUCLEOTIDE SEQUENCE [LARGE SCALE GENOMIC DNA]</scope>
    <source>
        <strain evidence="14 15">CCMP1776</strain>
    </source>
</reference>
<dbReference type="InterPro" id="IPR038120">
    <property type="entry name" value="Rpb1_funnel_sf"/>
</dbReference>
<evidence type="ECO:0000256" key="4">
    <source>
        <dbReference type="ARBA" id="ARBA00022679"/>
    </source>
</evidence>
<dbReference type="Pfam" id="PF04997">
    <property type="entry name" value="RNA_pol_Rpb1_1"/>
    <property type="match status" value="1"/>
</dbReference>
<dbReference type="Pfam" id="PF04983">
    <property type="entry name" value="RNA_pol_Rpb1_3"/>
    <property type="match status" value="1"/>
</dbReference>
<dbReference type="InterPro" id="IPR007066">
    <property type="entry name" value="RNA_pol_Rpb1_3"/>
</dbReference>
<dbReference type="Pfam" id="PF05000">
    <property type="entry name" value="RNA_pol_Rpb1_4"/>
    <property type="match status" value="1"/>
</dbReference>
<dbReference type="Gene3D" id="1.10.357.120">
    <property type="match status" value="1"/>
</dbReference>
<dbReference type="Gene3D" id="4.10.860.120">
    <property type="entry name" value="RNA polymerase II, clamp domain"/>
    <property type="match status" value="1"/>
</dbReference>
<dbReference type="InterPro" id="IPR007081">
    <property type="entry name" value="RNA_pol_Rpb1_5"/>
</dbReference>
<dbReference type="InterPro" id="IPR015699">
    <property type="entry name" value="DNA-dir_RNA_pol1_lsu_N"/>
</dbReference>
<dbReference type="InterPro" id="IPR042102">
    <property type="entry name" value="RNA_pol_Rpb1_3_sf"/>
</dbReference>
<evidence type="ECO:0000256" key="5">
    <source>
        <dbReference type="ARBA" id="ARBA00022695"/>
    </source>
</evidence>
<feature type="compositionally biased region" description="Acidic residues" evidence="12">
    <location>
        <begin position="1578"/>
        <end position="1597"/>
    </location>
</feature>
<dbReference type="OrthoDB" id="270392at2759"/>
<dbReference type="Pfam" id="PF04998">
    <property type="entry name" value="RNA_pol_Rpb1_5"/>
    <property type="match status" value="1"/>
</dbReference>
<evidence type="ECO:0000256" key="12">
    <source>
        <dbReference type="SAM" id="MobiDB-lite"/>
    </source>
</evidence>
<evidence type="ECO:0000256" key="2">
    <source>
        <dbReference type="ARBA" id="ARBA00006460"/>
    </source>
</evidence>
<organism evidence="14 15">
    <name type="scientific">Nannochloropsis salina CCMP1776</name>
    <dbReference type="NCBI Taxonomy" id="1027361"/>
    <lineage>
        <taxon>Eukaryota</taxon>
        <taxon>Sar</taxon>
        <taxon>Stramenopiles</taxon>
        <taxon>Ochrophyta</taxon>
        <taxon>Eustigmatophyceae</taxon>
        <taxon>Eustigmatales</taxon>
        <taxon>Monodopsidaceae</taxon>
        <taxon>Microchloropsis</taxon>
        <taxon>Microchloropsis salina</taxon>
    </lineage>
</organism>
<dbReference type="InterPro" id="IPR045867">
    <property type="entry name" value="DNA-dir_RpoC_beta_prime"/>
</dbReference>
<dbReference type="InterPro" id="IPR007080">
    <property type="entry name" value="RNA_pol_Rpb1_1"/>
</dbReference>
<keyword evidence="3 11" id="KW-0240">DNA-directed RNA polymerase</keyword>
<feature type="region of interest" description="Disordered" evidence="12">
    <location>
        <begin position="1495"/>
        <end position="1619"/>
    </location>
</feature>
<dbReference type="Gene3D" id="6.20.50.80">
    <property type="match status" value="1"/>
</dbReference>
<dbReference type="InterPro" id="IPR047107">
    <property type="entry name" value="DNA-dir_RNA_pol1_lsu_C"/>
</dbReference>
<dbReference type="InterPro" id="IPR007083">
    <property type="entry name" value="RNA_pol_Rpb1_4"/>
</dbReference>
<protein>
    <recommendedName>
        <fullName evidence="11">DNA-directed RNA polymerase subunit</fullName>
        <ecNumber evidence="11">2.7.7.6</ecNumber>
    </recommendedName>
</protein>
<keyword evidence="6" id="KW-0479">Metal-binding</keyword>
<evidence type="ECO:0000313" key="14">
    <source>
        <dbReference type="EMBL" id="TFJ84368.1"/>
    </source>
</evidence>
<sequence>MTERCVVRHDVSEVQFGVYKEEEILRLSVVRVSTAATYDRLGNPLPGGLYDPAMGPLDARSICVTCNLSMRDCPGHMGHFPLSLHVYNPLTFGIVFQALRVKCFGCHGFRLSTFPCNVIALKLGLIDAGLAHEADSLDQALFRADVHRSTILRDTEMRLRRHLQTPGQVPKSWIPGEMKVKRRALIKDFLQEVLSCKTCDRCSAPKATVRKDGYTKFFVRGRRAGHSRGTGAQVPSALAVVRNGRHEVECGNGFGDDSDGEESEEGSGEEDAASQERFAARGGDTEAEGDKYMAPAEVQMHMKLLWEAEPELATLIWGKAAGGKSVFSAPGADTGRADGWKTLFWRVLPVTPSRFRPPSKNDDGSLAEHPQNYNVIKIMNLDERIRALLRKEDGGEGTTGPENLPAEGLSRVLSTWIDLQNAVNGYIDSSKDANARLGGGNLTPGIRQGLEKKEGLFRMHMMGKRVNFACRSVISPDPYIGTSEIGLPLRFAKVLTYSQPVTPFNAAQLREAVERGAEGHPGANYVEDARGRLIDLRRMDVGRRRALAARLLTPPGQRVWRHLQDGDMVLMNRQPTLHKPGIMAHRARVLRSPAQQTIRMHYANCNTYNADFDGDEMNCHFPQDELSRAEAETIACTDEQYLAPTNGKPLRGLIQDHVGSGVKLTGKDCFLSRADFQHILFCTLSGLPGVEVVPPYGHIYMPAPAIWKPQELWTGKQMISVLLQHLSEGLPPLNLDFKAKTPAVAFGVDQEEHEVVVRGGDLIRGVLDKAAFGASEGGLVHGVYEFYGPRFAGRLLTALGRLFTVYLQFAGHTCGVEDLVLSRAAEQRRRALITRAGRLGGLAMYCYTSGTAFEPPPLPPLPSTAGQAEKDGASADGLSAADLARVQARTAELLEEDMRTGQVTQAAAIDNFMRTVLSPVSSDIIKACLPDGLTKPFPHNAFSLMVSTGAKGSTVNQSQISCGLGQQELEGRRVPLMPSGKSLPSFPPYDPSPRAGGFIVDRFLTGVRPQEYYFHCMAGREGLIDTAVKTSRSGYLQRCLVKGLEELRVHYDNTVRDADAGVVQFLYGEDGVDPLHGKYLDGQAPQMTALARNFAALLCQYKVDLKFLERTGMDLKTARAMHEEIKAARLQIKEQSQKREQESLSAVRPAQLKVGNMVLTKRLKRTRTEWITGAWLPGWEPAEVVKVHGSKGASRPATYDLRYISDGKVAKRVPRRIRHTVVEPSRPAASALDIPPPPPSSSASQVDLIRWPYLPDPVLGRAKTQLGLHLGAISERFQDAIEDYLGRDPEHLFQKSEMGGSKSKAGLELLLWLKYMRSLTSPGEAVGSIAGQSIGEPSTQMTLNTFHLAGHGGANVTLGIPRLREIIMTASRNPKTPSMTVPLCTSISRSEAQCLSARLRRLQLLELVHHTQGGVLVKERLGRCASSGVTWQRYYTVSLRLHDEEVLQEAFRLSHEEMFEVIATRFVRQLLASVTAELRKVASRDVVRLLKERRGNARDAEGRESGEASEDEADMTGLVGGRGSGVKAAARAGAKTSPKLAAMDVDGEENEEREEEEDGDEAQGTLSFGRKEERGEYEPDEEEDPSEEVGDDASGIEEGDKNSGEGQLSEVPAKQRRNGSRFDDVAAVAKIDHPFFENLRFERETGVAHITLKTRASHRRLLMVSIVEAAAERCTVRVSQGIAQAFVVEGKDGRCSIQTEGCNLSELWEVGDAALELNNITSNDIWAIHQTYGVEAARATIVKEIKGVFGAYGIAVDPRHLGLVADFMTYQGGFRALNRMGMSEVSSPFLQMSFETTATFLTEAALNSEKDDLQTPSAKLVMGQPTGNGTGSFDIMIPVDMNRKASESYVEDPRREEEGDRMEEA</sequence>
<keyword evidence="10" id="KW-0539">Nucleus</keyword>
<dbReference type="Gene3D" id="6.10.250.2940">
    <property type="match status" value="1"/>
</dbReference>
<dbReference type="GO" id="GO:0006351">
    <property type="term" value="P:DNA-templated transcription"/>
    <property type="evidence" value="ECO:0007669"/>
    <property type="project" value="InterPro"/>
</dbReference>
<dbReference type="Gene3D" id="3.30.70.2850">
    <property type="match status" value="1"/>
</dbReference>
<keyword evidence="5 11" id="KW-0548">Nucleotidyltransferase</keyword>
<dbReference type="CDD" id="cd02735">
    <property type="entry name" value="RNAP_I_Rpa1_C"/>
    <property type="match status" value="1"/>
</dbReference>
<dbReference type="InterPro" id="IPR000722">
    <property type="entry name" value="RNA_pol_asu"/>
</dbReference>
<dbReference type="Gene3D" id="1.10.274.100">
    <property type="entry name" value="RNA polymerase Rpb1, domain 3"/>
    <property type="match status" value="1"/>
</dbReference>
<keyword evidence="4 11" id="KW-0808">Transferase</keyword>
<keyword evidence="7" id="KW-0862">Zinc</keyword>
<gene>
    <name evidence="14" type="ORF">NSK_004355</name>
</gene>
<evidence type="ECO:0000256" key="7">
    <source>
        <dbReference type="ARBA" id="ARBA00022833"/>
    </source>
</evidence>
<feature type="region of interest" description="Disordered" evidence="12">
    <location>
        <begin position="1844"/>
        <end position="1865"/>
    </location>
</feature>
<feature type="compositionally biased region" description="Basic and acidic residues" evidence="12">
    <location>
        <begin position="1495"/>
        <end position="1506"/>
    </location>
</feature>
<dbReference type="GO" id="GO:0005736">
    <property type="term" value="C:RNA polymerase I complex"/>
    <property type="evidence" value="ECO:0007669"/>
    <property type="project" value="TreeGrafter"/>
</dbReference>
<evidence type="ECO:0000256" key="8">
    <source>
        <dbReference type="ARBA" id="ARBA00022842"/>
    </source>
</evidence>
<evidence type="ECO:0000313" key="15">
    <source>
        <dbReference type="Proteomes" id="UP000355283"/>
    </source>
</evidence>
<dbReference type="InterPro" id="IPR006592">
    <property type="entry name" value="RNA_pol_N"/>
</dbReference>
<feature type="compositionally biased region" description="Acidic residues" evidence="12">
    <location>
        <begin position="1545"/>
        <end position="1561"/>
    </location>
</feature>
<dbReference type="PANTHER" id="PTHR19376:SF11">
    <property type="entry name" value="DNA-DIRECTED RNA POLYMERASE I SUBUNIT RPA1"/>
    <property type="match status" value="1"/>
</dbReference>
<dbReference type="EMBL" id="SDOX01000019">
    <property type="protein sequence ID" value="TFJ84368.1"/>
    <property type="molecule type" value="Genomic_DNA"/>
</dbReference>
<keyword evidence="15" id="KW-1185">Reference proteome</keyword>
<dbReference type="InterPro" id="IPR044893">
    <property type="entry name" value="RNA_pol_Rpb1_clamp_domain"/>
</dbReference>
<dbReference type="SMART" id="SM00663">
    <property type="entry name" value="RPOLA_N"/>
    <property type="match status" value="1"/>
</dbReference>
<accession>A0A4D9D6Y7</accession>
<comment type="subcellular location">
    <subcellularLocation>
        <location evidence="1">Nucleus</location>
    </subcellularLocation>
</comment>
<dbReference type="GO" id="GO:0046872">
    <property type="term" value="F:metal ion binding"/>
    <property type="evidence" value="ECO:0007669"/>
    <property type="project" value="UniProtKB-KW"/>
</dbReference>
<comment type="caution">
    <text evidence="14">The sequence shown here is derived from an EMBL/GenBank/DDBJ whole genome shotgun (WGS) entry which is preliminary data.</text>
</comment>
<dbReference type="Proteomes" id="UP000355283">
    <property type="component" value="Unassembled WGS sequence"/>
</dbReference>
<comment type="function">
    <text evidence="11">DNA-dependent RNA polymerase catalyzes the transcription of DNA into RNA using the four ribonucleoside triphosphates as substrates.</text>
</comment>
<dbReference type="FunFam" id="2.40.40.20:FF:000019">
    <property type="entry name" value="DNA-directed RNA polymerase II subunit RPB1"/>
    <property type="match status" value="1"/>
</dbReference>
<evidence type="ECO:0000256" key="11">
    <source>
        <dbReference type="RuleBase" id="RU004279"/>
    </source>
</evidence>
<dbReference type="GO" id="GO:0003899">
    <property type="term" value="F:DNA-directed RNA polymerase activity"/>
    <property type="evidence" value="ECO:0007669"/>
    <property type="project" value="UniProtKB-EC"/>
</dbReference>
<dbReference type="Gene3D" id="1.10.132.30">
    <property type="match status" value="1"/>
</dbReference>
<evidence type="ECO:0000256" key="1">
    <source>
        <dbReference type="ARBA" id="ARBA00004123"/>
    </source>
</evidence>
<feature type="compositionally biased region" description="Acidic residues" evidence="12">
    <location>
        <begin position="256"/>
        <end position="273"/>
    </location>
</feature>
<proteinExistence type="inferred from homology"/>
<dbReference type="PANTHER" id="PTHR19376">
    <property type="entry name" value="DNA-DIRECTED RNA POLYMERASE"/>
    <property type="match status" value="1"/>
</dbReference>
<dbReference type="SUPFAM" id="SSF64484">
    <property type="entry name" value="beta and beta-prime subunits of DNA dependent RNA-polymerase"/>
    <property type="match status" value="1"/>
</dbReference>
<keyword evidence="9 11" id="KW-0804">Transcription</keyword>
<dbReference type="CDD" id="cd01435">
    <property type="entry name" value="RNAP_I_RPA1_N"/>
    <property type="match status" value="1"/>
</dbReference>
<comment type="similarity">
    <text evidence="2 11">Belongs to the RNA polymerase beta' chain family.</text>
</comment>
<feature type="domain" description="RNA polymerase N-terminal" evidence="13">
    <location>
        <begin position="341"/>
        <end position="665"/>
    </location>
</feature>
<dbReference type="EC" id="2.7.7.6" evidence="11"/>
<evidence type="ECO:0000256" key="3">
    <source>
        <dbReference type="ARBA" id="ARBA00022478"/>
    </source>
</evidence>
<name>A0A4D9D6Y7_9STRA</name>